<evidence type="ECO:0000259" key="11">
    <source>
        <dbReference type="PROSITE" id="PS50929"/>
    </source>
</evidence>
<keyword evidence="5" id="KW-0547">Nucleotide-binding</keyword>
<dbReference type="Gene3D" id="1.20.1560.10">
    <property type="entry name" value="ABC transporter type 1, transmembrane domain"/>
    <property type="match status" value="1"/>
</dbReference>
<dbReference type="AlphaFoldDB" id="A0A6J4IXU6"/>
<dbReference type="InterPro" id="IPR017871">
    <property type="entry name" value="ABC_transporter-like_CS"/>
</dbReference>
<sequence length="611" mass="65728">MVVAEQMSTEAEPKATAAGWAVLLDTVKRQRKGVAAGVIAGLLWTAGKVAVPLLVQQGIDRGIEQRNVDSILRWAALVAIAGLISALFSGARRYFAISEARYAERWLRDRIYAHIQRLHFAYHDKTQAGQLMSRGNTDLQQVQNLIVMIPLTISNAVTVLSVTIIMLLADPLLTLLALGSLPLVNVFGRMFSQRLFPSMMRLQEESAQLASVVDESVQGVRVVKGFGSERVQESRLSREADDVYDAAIAAARTRATYLPVMELLPNVGLVLLLLYGGTQVINGNMTVGTLVQFYFYVVLLVPPVRMLGMIIAQAQRGAAAAERVADVLSTAPEIVDPRNAVSLPTGDHLGDVRFEGVRFGYSDTDLVLDGLDLHLAPGQSVALVGSTGSGKSTVAKLLPRFYDVREGRVTIDGVDVRNVRLPELRRAVGLVFEDTFLFSDTIAANISFADPHASRAAIERAARLAGAHDFIVTMPDGYGTQIGERGFGLSGGQRQRIAIARAVLADPRVLILDDATSSVDPSKEHEIRAAMAEVMEGRTTLVIAHRPATIALADRVVLLDGGRIVAEGTHTELLETDARYRAVLAHAEAQAVDVEAVDVAAAVAGPTEAAV</sequence>
<evidence type="ECO:0000256" key="8">
    <source>
        <dbReference type="ARBA" id="ARBA00023136"/>
    </source>
</evidence>
<dbReference type="InterPro" id="IPR003439">
    <property type="entry name" value="ABC_transporter-like_ATP-bd"/>
</dbReference>
<organism evidence="12">
    <name type="scientific">uncultured Acidimicrobiales bacterium</name>
    <dbReference type="NCBI Taxonomy" id="310071"/>
    <lineage>
        <taxon>Bacteria</taxon>
        <taxon>Bacillati</taxon>
        <taxon>Actinomycetota</taxon>
        <taxon>Acidimicrobiia</taxon>
        <taxon>Acidimicrobiales</taxon>
        <taxon>environmental samples</taxon>
    </lineage>
</organism>
<feature type="transmembrane region" description="Helical" evidence="9">
    <location>
        <begin position="293"/>
        <end position="312"/>
    </location>
</feature>
<dbReference type="GO" id="GO:0015421">
    <property type="term" value="F:ABC-type oligopeptide transporter activity"/>
    <property type="evidence" value="ECO:0007669"/>
    <property type="project" value="TreeGrafter"/>
</dbReference>
<evidence type="ECO:0000256" key="2">
    <source>
        <dbReference type="ARBA" id="ARBA00022448"/>
    </source>
</evidence>
<dbReference type="Pfam" id="PF00005">
    <property type="entry name" value="ABC_tran"/>
    <property type="match status" value="1"/>
</dbReference>
<keyword evidence="2" id="KW-0813">Transport</keyword>
<dbReference type="GO" id="GO:0016887">
    <property type="term" value="F:ATP hydrolysis activity"/>
    <property type="evidence" value="ECO:0007669"/>
    <property type="project" value="InterPro"/>
</dbReference>
<dbReference type="SUPFAM" id="SSF90123">
    <property type="entry name" value="ABC transporter transmembrane region"/>
    <property type="match status" value="1"/>
</dbReference>
<feature type="transmembrane region" description="Helical" evidence="9">
    <location>
        <begin position="71"/>
        <end position="91"/>
    </location>
</feature>
<evidence type="ECO:0000256" key="9">
    <source>
        <dbReference type="SAM" id="Phobius"/>
    </source>
</evidence>
<dbReference type="PANTHER" id="PTHR43394">
    <property type="entry name" value="ATP-DEPENDENT PERMEASE MDL1, MITOCHONDRIAL"/>
    <property type="match status" value="1"/>
</dbReference>
<accession>A0A6J4IXU6</accession>
<dbReference type="PROSITE" id="PS00211">
    <property type="entry name" value="ABC_TRANSPORTER_1"/>
    <property type="match status" value="1"/>
</dbReference>
<dbReference type="GO" id="GO:0005524">
    <property type="term" value="F:ATP binding"/>
    <property type="evidence" value="ECO:0007669"/>
    <property type="project" value="UniProtKB-KW"/>
</dbReference>
<dbReference type="InterPro" id="IPR011527">
    <property type="entry name" value="ABC1_TM_dom"/>
</dbReference>
<feature type="transmembrane region" description="Helical" evidence="9">
    <location>
        <begin position="172"/>
        <end position="191"/>
    </location>
</feature>
<proteinExistence type="predicted"/>
<dbReference type="PROSITE" id="PS50929">
    <property type="entry name" value="ABC_TM1F"/>
    <property type="match status" value="1"/>
</dbReference>
<dbReference type="InterPro" id="IPR027417">
    <property type="entry name" value="P-loop_NTPase"/>
</dbReference>
<protein>
    <submittedName>
        <fullName evidence="12">Heterodimeric efflux ABC transporter, permease/ATP-binding subunit 1</fullName>
    </submittedName>
</protein>
<evidence type="ECO:0000256" key="4">
    <source>
        <dbReference type="ARBA" id="ARBA00022692"/>
    </source>
</evidence>
<dbReference type="InterPro" id="IPR003593">
    <property type="entry name" value="AAA+_ATPase"/>
</dbReference>
<name>A0A6J4IXU6_9ACTN</name>
<keyword evidence="8 9" id="KW-0472">Membrane</keyword>
<keyword evidence="4 9" id="KW-0812">Transmembrane</keyword>
<dbReference type="InterPro" id="IPR039421">
    <property type="entry name" value="Type_1_exporter"/>
</dbReference>
<dbReference type="PROSITE" id="PS50893">
    <property type="entry name" value="ABC_TRANSPORTER_2"/>
    <property type="match status" value="1"/>
</dbReference>
<feature type="transmembrane region" description="Helical" evidence="9">
    <location>
        <begin position="142"/>
        <end position="166"/>
    </location>
</feature>
<evidence type="ECO:0000313" key="12">
    <source>
        <dbReference type="EMBL" id="CAA9263773.1"/>
    </source>
</evidence>
<feature type="transmembrane region" description="Helical" evidence="9">
    <location>
        <begin position="33"/>
        <end position="51"/>
    </location>
</feature>
<feature type="transmembrane region" description="Helical" evidence="9">
    <location>
        <begin position="263"/>
        <end position="281"/>
    </location>
</feature>
<evidence type="ECO:0000256" key="5">
    <source>
        <dbReference type="ARBA" id="ARBA00022741"/>
    </source>
</evidence>
<evidence type="ECO:0000259" key="10">
    <source>
        <dbReference type="PROSITE" id="PS50893"/>
    </source>
</evidence>
<dbReference type="GO" id="GO:0005886">
    <property type="term" value="C:plasma membrane"/>
    <property type="evidence" value="ECO:0007669"/>
    <property type="project" value="UniProtKB-SubCell"/>
</dbReference>
<keyword evidence="3" id="KW-1003">Cell membrane</keyword>
<evidence type="ECO:0000256" key="7">
    <source>
        <dbReference type="ARBA" id="ARBA00022989"/>
    </source>
</evidence>
<dbReference type="Pfam" id="PF00664">
    <property type="entry name" value="ABC_membrane"/>
    <property type="match status" value="1"/>
</dbReference>
<comment type="subcellular location">
    <subcellularLocation>
        <location evidence="1">Cell membrane</location>
        <topology evidence="1">Multi-pass membrane protein</topology>
    </subcellularLocation>
</comment>
<dbReference type="SMART" id="SM00382">
    <property type="entry name" value="AAA"/>
    <property type="match status" value="1"/>
</dbReference>
<feature type="domain" description="ABC transmembrane type-1" evidence="11">
    <location>
        <begin position="35"/>
        <end position="316"/>
    </location>
</feature>
<evidence type="ECO:0000256" key="1">
    <source>
        <dbReference type="ARBA" id="ARBA00004651"/>
    </source>
</evidence>
<evidence type="ECO:0000256" key="3">
    <source>
        <dbReference type="ARBA" id="ARBA00022475"/>
    </source>
</evidence>
<dbReference type="EMBL" id="CADCTF010000142">
    <property type="protein sequence ID" value="CAA9263773.1"/>
    <property type="molecule type" value="Genomic_DNA"/>
</dbReference>
<keyword evidence="7 9" id="KW-1133">Transmembrane helix</keyword>
<dbReference type="SUPFAM" id="SSF52540">
    <property type="entry name" value="P-loop containing nucleoside triphosphate hydrolases"/>
    <property type="match status" value="1"/>
</dbReference>
<keyword evidence="6 12" id="KW-0067">ATP-binding</keyword>
<dbReference type="FunFam" id="3.40.50.300:FF:000299">
    <property type="entry name" value="ABC transporter ATP-binding protein/permease"/>
    <property type="match status" value="1"/>
</dbReference>
<gene>
    <name evidence="12" type="ORF">AVDCRST_MAG50-3031</name>
</gene>
<dbReference type="PANTHER" id="PTHR43394:SF1">
    <property type="entry name" value="ATP-BINDING CASSETTE SUB-FAMILY B MEMBER 10, MITOCHONDRIAL"/>
    <property type="match status" value="1"/>
</dbReference>
<evidence type="ECO:0000256" key="6">
    <source>
        <dbReference type="ARBA" id="ARBA00022840"/>
    </source>
</evidence>
<feature type="domain" description="ABC transporter" evidence="10">
    <location>
        <begin position="352"/>
        <end position="586"/>
    </location>
</feature>
<dbReference type="Gene3D" id="3.40.50.300">
    <property type="entry name" value="P-loop containing nucleotide triphosphate hydrolases"/>
    <property type="match status" value="1"/>
</dbReference>
<dbReference type="InterPro" id="IPR036640">
    <property type="entry name" value="ABC1_TM_sf"/>
</dbReference>
<reference evidence="12" key="1">
    <citation type="submission" date="2020-02" db="EMBL/GenBank/DDBJ databases">
        <authorList>
            <person name="Meier V. D."/>
        </authorList>
    </citation>
    <scope>NUCLEOTIDE SEQUENCE</scope>
    <source>
        <strain evidence="12">AVDCRST_MAG50</strain>
    </source>
</reference>